<dbReference type="Proteomes" id="UP000546200">
    <property type="component" value="Unassembled WGS sequence"/>
</dbReference>
<keyword evidence="1" id="KW-1133">Transmembrane helix</keyword>
<dbReference type="AlphaFoldDB" id="A0A7W9EUN5"/>
<comment type="caution">
    <text evidence="3">The sequence shown here is derived from an EMBL/GenBank/DDBJ whole genome shotgun (WGS) entry which is preliminary data.</text>
</comment>
<keyword evidence="2" id="KW-0732">Signal</keyword>
<reference evidence="3 4" key="1">
    <citation type="submission" date="2020-08" db="EMBL/GenBank/DDBJ databases">
        <title>Genomic Encyclopedia of Type Strains, Phase IV (KMG-IV): sequencing the most valuable type-strain genomes for metagenomic binning, comparative biology and taxonomic classification.</title>
        <authorList>
            <person name="Goeker M."/>
        </authorList>
    </citation>
    <scope>NUCLEOTIDE SEQUENCE [LARGE SCALE GENOMIC DNA]</scope>
    <source>
        <strain evidence="3 4">DSM 100044</strain>
    </source>
</reference>
<keyword evidence="1" id="KW-0472">Membrane</keyword>
<organism evidence="3 4">
    <name type="scientific">Sphingomonas aerophila</name>
    <dbReference type="NCBI Taxonomy" id="1344948"/>
    <lineage>
        <taxon>Bacteria</taxon>
        <taxon>Pseudomonadati</taxon>
        <taxon>Pseudomonadota</taxon>
        <taxon>Alphaproteobacteria</taxon>
        <taxon>Sphingomonadales</taxon>
        <taxon>Sphingomonadaceae</taxon>
        <taxon>Sphingomonas</taxon>
    </lineage>
</organism>
<protein>
    <submittedName>
        <fullName evidence="3">Putative membrane protein</fullName>
    </submittedName>
</protein>
<feature type="transmembrane region" description="Helical" evidence="1">
    <location>
        <begin position="96"/>
        <end position="114"/>
    </location>
</feature>
<sequence>MIRSALIGALAGARAISPLAAVSAAAWRDELPRDNGAPPLLGHPLLAAGTLALAAGEMAGDKWSEAPDRIVASGMAARIVTGAVAGMALAPKHQRVAAGLIGAAAAAGAAYLTFSARMAALRRYGQVTTGFVEDALLLAGTAAVVRGAKDQATTTKP</sequence>
<evidence type="ECO:0000256" key="2">
    <source>
        <dbReference type="SAM" id="SignalP"/>
    </source>
</evidence>
<evidence type="ECO:0000256" key="1">
    <source>
        <dbReference type="SAM" id="Phobius"/>
    </source>
</evidence>
<name>A0A7W9EUN5_9SPHN</name>
<keyword evidence="4" id="KW-1185">Reference proteome</keyword>
<keyword evidence="1" id="KW-0812">Transmembrane</keyword>
<dbReference type="EMBL" id="JACIJK010000006">
    <property type="protein sequence ID" value="MBB5715459.1"/>
    <property type="molecule type" value="Genomic_DNA"/>
</dbReference>
<accession>A0A7W9EUN5</accession>
<proteinExistence type="predicted"/>
<dbReference type="RefSeq" id="WP_184057777.1">
    <property type="nucleotide sequence ID" value="NZ_JACIJK010000006.1"/>
</dbReference>
<gene>
    <name evidence="3" type="ORF">FHS94_002305</name>
</gene>
<feature type="signal peptide" evidence="2">
    <location>
        <begin position="1"/>
        <end position="20"/>
    </location>
</feature>
<evidence type="ECO:0000313" key="4">
    <source>
        <dbReference type="Proteomes" id="UP000546200"/>
    </source>
</evidence>
<feature type="chain" id="PRO_5030701957" evidence="2">
    <location>
        <begin position="21"/>
        <end position="157"/>
    </location>
</feature>
<evidence type="ECO:0000313" key="3">
    <source>
        <dbReference type="EMBL" id="MBB5715459.1"/>
    </source>
</evidence>